<feature type="signal peptide" evidence="1">
    <location>
        <begin position="1"/>
        <end position="20"/>
    </location>
</feature>
<proteinExistence type="predicted"/>
<evidence type="ECO:0000313" key="3">
    <source>
        <dbReference type="EMBL" id="TWT80659.1"/>
    </source>
</evidence>
<dbReference type="Gene3D" id="3.60.10.10">
    <property type="entry name" value="Endonuclease/exonuclease/phosphatase"/>
    <property type="match status" value="1"/>
</dbReference>
<keyword evidence="3" id="KW-0540">Nuclease</keyword>
<dbReference type="AlphaFoldDB" id="A0A5C5Z010"/>
<organism evidence="3 4">
    <name type="scientific">Novipirellula herctigrandis</name>
    <dbReference type="NCBI Taxonomy" id="2527986"/>
    <lineage>
        <taxon>Bacteria</taxon>
        <taxon>Pseudomonadati</taxon>
        <taxon>Planctomycetota</taxon>
        <taxon>Planctomycetia</taxon>
        <taxon>Pirellulales</taxon>
        <taxon>Pirellulaceae</taxon>
        <taxon>Novipirellula</taxon>
    </lineage>
</organism>
<keyword evidence="3" id="KW-0269">Exonuclease</keyword>
<feature type="chain" id="PRO_5023082189" evidence="1">
    <location>
        <begin position="21"/>
        <end position="390"/>
    </location>
</feature>
<dbReference type="RefSeq" id="WP_419194126.1">
    <property type="nucleotide sequence ID" value="NZ_SJPJ01000001.1"/>
</dbReference>
<dbReference type="InterPro" id="IPR005135">
    <property type="entry name" value="Endo/exonuclease/phosphatase"/>
</dbReference>
<dbReference type="InterPro" id="IPR036691">
    <property type="entry name" value="Endo/exonu/phosph_ase_sf"/>
</dbReference>
<evidence type="ECO:0000313" key="4">
    <source>
        <dbReference type="Proteomes" id="UP000315010"/>
    </source>
</evidence>
<dbReference type="Proteomes" id="UP000315010">
    <property type="component" value="Unassembled WGS sequence"/>
</dbReference>
<keyword evidence="3" id="KW-0255">Endonuclease</keyword>
<evidence type="ECO:0000259" key="2">
    <source>
        <dbReference type="Pfam" id="PF03372"/>
    </source>
</evidence>
<dbReference type="GO" id="GO:0004527">
    <property type="term" value="F:exonuclease activity"/>
    <property type="evidence" value="ECO:0007669"/>
    <property type="project" value="UniProtKB-KW"/>
</dbReference>
<sequence precursor="true">MIWKSNFLLLVTFMIALSNAPQSEAQQADQVVRFATYNLSLYGKQAGEVASRLSDGNDRQAKNLASVIQTVRPDIILLNEIDFDADDKTLNLFADKYLAVDQENCSAMEYPFRYGVPTNTGLDSTIDIDNDGKLSGPNDAWGYGVYPGQYAMAVLSRYPIDQDAIRTFQQWKWSDTPNALRPVDPNTSKPYYDDTVWKLLRLSSKNHVDVPIAIGDSTVHLLASHPTPPVFDGPEDRNGCRNHDEIHFWIDYIDGGAGDYLVDDQGRRGGLKTSDSFVIVGDLNADANRGDGKQDAIERLQSHPRLSDPAPTHALPAIESAGKTVVSDSITTAAFNGGMRVDYCLPSAQWKVSDSGVFWPAPQDSRSKWIRASDHRLVWVDVTIEKDGEQ</sequence>
<gene>
    <name evidence="3" type="ORF">CA13_21050</name>
</gene>
<dbReference type="SUPFAM" id="SSF56219">
    <property type="entry name" value="DNase I-like"/>
    <property type="match status" value="1"/>
</dbReference>
<reference evidence="3 4" key="1">
    <citation type="submission" date="2019-02" db="EMBL/GenBank/DDBJ databases">
        <title>Deep-cultivation of Planctomycetes and their phenomic and genomic characterization uncovers novel biology.</title>
        <authorList>
            <person name="Wiegand S."/>
            <person name="Jogler M."/>
            <person name="Boedeker C."/>
            <person name="Pinto D."/>
            <person name="Vollmers J."/>
            <person name="Rivas-Marin E."/>
            <person name="Kohn T."/>
            <person name="Peeters S.H."/>
            <person name="Heuer A."/>
            <person name="Rast P."/>
            <person name="Oberbeckmann S."/>
            <person name="Bunk B."/>
            <person name="Jeske O."/>
            <person name="Meyerdierks A."/>
            <person name="Storesund J.E."/>
            <person name="Kallscheuer N."/>
            <person name="Luecker S."/>
            <person name="Lage O.M."/>
            <person name="Pohl T."/>
            <person name="Merkel B.J."/>
            <person name="Hornburger P."/>
            <person name="Mueller R.-W."/>
            <person name="Bruemmer F."/>
            <person name="Labrenz M."/>
            <person name="Spormann A.M."/>
            <person name="Op Den Camp H."/>
            <person name="Overmann J."/>
            <person name="Amann R."/>
            <person name="Jetten M.S.M."/>
            <person name="Mascher T."/>
            <person name="Medema M.H."/>
            <person name="Devos D.P."/>
            <person name="Kaster A.-K."/>
            <person name="Ovreas L."/>
            <person name="Rohde M."/>
            <person name="Galperin M.Y."/>
            <person name="Jogler C."/>
        </authorList>
    </citation>
    <scope>NUCLEOTIDE SEQUENCE [LARGE SCALE GENOMIC DNA]</scope>
    <source>
        <strain evidence="3 4">CA13</strain>
    </source>
</reference>
<dbReference type="GO" id="GO:0004519">
    <property type="term" value="F:endonuclease activity"/>
    <property type="evidence" value="ECO:0007669"/>
    <property type="project" value="UniProtKB-KW"/>
</dbReference>
<feature type="domain" description="Endonuclease/exonuclease/phosphatase" evidence="2">
    <location>
        <begin position="37"/>
        <end position="375"/>
    </location>
</feature>
<evidence type="ECO:0000256" key="1">
    <source>
        <dbReference type="SAM" id="SignalP"/>
    </source>
</evidence>
<keyword evidence="1" id="KW-0732">Signal</keyword>
<keyword evidence="3" id="KW-0378">Hydrolase</keyword>
<comment type="caution">
    <text evidence="3">The sequence shown here is derived from an EMBL/GenBank/DDBJ whole genome shotgun (WGS) entry which is preliminary data.</text>
</comment>
<dbReference type="Pfam" id="PF03372">
    <property type="entry name" value="Exo_endo_phos"/>
    <property type="match status" value="1"/>
</dbReference>
<dbReference type="EMBL" id="SJPJ01000001">
    <property type="protein sequence ID" value="TWT80659.1"/>
    <property type="molecule type" value="Genomic_DNA"/>
</dbReference>
<name>A0A5C5Z010_9BACT</name>
<accession>A0A5C5Z010</accession>
<protein>
    <submittedName>
        <fullName evidence="3">Endonuclease/Exonuclease/phosphatase family protein</fullName>
    </submittedName>
</protein>
<keyword evidence="4" id="KW-1185">Reference proteome</keyword>